<proteinExistence type="predicted"/>
<feature type="region of interest" description="Disordered" evidence="1">
    <location>
        <begin position="67"/>
        <end position="94"/>
    </location>
</feature>
<dbReference type="AlphaFoldDB" id="A0AAE1EGT0"/>
<evidence type="ECO:0000313" key="2">
    <source>
        <dbReference type="EMBL" id="KAK3851772.1"/>
    </source>
</evidence>
<evidence type="ECO:0000256" key="1">
    <source>
        <dbReference type="SAM" id="MobiDB-lite"/>
    </source>
</evidence>
<evidence type="ECO:0000313" key="3">
    <source>
        <dbReference type="Proteomes" id="UP001286313"/>
    </source>
</evidence>
<organism evidence="2 3">
    <name type="scientific">Petrolisthes cinctipes</name>
    <name type="common">Flat porcelain crab</name>
    <dbReference type="NCBI Taxonomy" id="88211"/>
    <lineage>
        <taxon>Eukaryota</taxon>
        <taxon>Metazoa</taxon>
        <taxon>Ecdysozoa</taxon>
        <taxon>Arthropoda</taxon>
        <taxon>Crustacea</taxon>
        <taxon>Multicrustacea</taxon>
        <taxon>Malacostraca</taxon>
        <taxon>Eumalacostraca</taxon>
        <taxon>Eucarida</taxon>
        <taxon>Decapoda</taxon>
        <taxon>Pleocyemata</taxon>
        <taxon>Anomura</taxon>
        <taxon>Galatheoidea</taxon>
        <taxon>Porcellanidae</taxon>
        <taxon>Petrolisthes</taxon>
    </lineage>
</organism>
<gene>
    <name evidence="2" type="ORF">Pcinc_041601</name>
</gene>
<dbReference type="EMBL" id="JAWQEG010007738">
    <property type="protein sequence ID" value="KAK3851772.1"/>
    <property type="molecule type" value="Genomic_DNA"/>
</dbReference>
<accession>A0AAE1EGT0</accession>
<feature type="region of interest" description="Disordered" evidence="1">
    <location>
        <begin position="1"/>
        <end position="27"/>
    </location>
</feature>
<feature type="compositionally biased region" description="Basic and acidic residues" evidence="1">
    <location>
        <begin position="1"/>
        <end position="17"/>
    </location>
</feature>
<keyword evidence="3" id="KW-1185">Reference proteome</keyword>
<name>A0AAE1EGT0_PETCI</name>
<protein>
    <submittedName>
        <fullName evidence="2">Uncharacterized protein</fullName>
    </submittedName>
</protein>
<sequence length="94" mass="12083">MSGEIRERKKKEEKEISGDYEDGREENRRLPRWKRRRRRWMRRKWKRRENGRGRDRWKITKMEVEEGKIKKKEGHKKEEEEEIVGDYERRKRRK</sequence>
<comment type="caution">
    <text evidence="2">The sequence shown here is derived from an EMBL/GenBank/DDBJ whole genome shotgun (WGS) entry which is preliminary data.</text>
</comment>
<dbReference type="Proteomes" id="UP001286313">
    <property type="component" value="Unassembled WGS sequence"/>
</dbReference>
<reference evidence="2" key="1">
    <citation type="submission" date="2023-10" db="EMBL/GenBank/DDBJ databases">
        <title>Genome assemblies of two species of porcelain crab, Petrolisthes cinctipes and Petrolisthes manimaculis (Anomura: Porcellanidae).</title>
        <authorList>
            <person name="Angst P."/>
        </authorList>
    </citation>
    <scope>NUCLEOTIDE SEQUENCE</scope>
    <source>
        <strain evidence="2">PB745_01</strain>
        <tissue evidence="2">Gill</tissue>
    </source>
</reference>